<accession>A0A4Y2GQ54</accession>
<dbReference type="GO" id="GO:0061630">
    <property type="term" value="F:ubiquitin protein ligase activity"/>
    <property type="evidence" value="ECO:0007669"/>
    <property type="project" value="InterPro"/>
</dbReference>
<reference evidence="1 2" key="1">
    <citation type="journal article" date="2019" name="Sci. Rep.">
        <title>Orb-weaving spider Araneus ventricosus genome elucidates the spidroin gene catalogue.</title>
        <authorList>
            <person name="Kono N."/>
            <person name="Nakamura H."/>
            <person name="Ohtoshi R."/>
            <person name="Moran D.A.P."/>
            <person name="Shinohara A."/>
            <person name="Yoshida Y."/>
            <person name="Fujiwara M."/>
            <person name="Mori M."/>
            <person name="Tomita M."/>
            <person name="Arakawa K."/>
        </authorList>
    </citation>
    <scope>NUCLEOTIDE SEQUENCE [LARGE SCALE GENOMIC DNA]</scope>
</reference>
<dbReference type="PANTHER" id="PTHR14305:SF0">
    <property type="entry name" value="E3 UBIQUITIN-PROTEIN LIGASE CCNB1IP1"/>
    <property type="match status" value="1"/>
</dbReference>
<dbReference type="EMBL" id="BGPR01001451">
    <property type="protein sequence ID" value="GBM54254.1"/>
    <property type="molecule type" value="Genomic_DNA"/>
</dbReference>
<protein>
    <submittedName>
        <fullName evidence="1">E3 ubiquitin-protein ligase CCNB1IP1</fullName>
    </submittedName>
</protein>
<gene>
    <name evidence="1" type="primary">CCNB1IP1</name>
    <name evidence="1" type="ORF">AVEN_208595_1</name>
</gene>
<comment type="caution">
    <text evidence="1">The sequence shown here is derived from an EMBL/GenBank/DDBJ whole genome shotgun (WGS) entry which is preliminary data.</text>
</comment>
<dbReference type="InterPro" id="IPR042448">
    <property type="entry name" value="CCNB1IP1"/>
</dbReference>
<sequence>MDNELLCNFKKCRKALSSQAWVTSCSHILS</sequence>
<dbReference type="PANTHER" id="PTHR14305">
    <property type="entry name" value="E3 UBIQUITIN-PROTEIN LIGASE CCNB1IP1"/>
    <property type="match status" value="1"/>
</dbReference>
<dbReference type="GO" id="GO:0007131">
    <property type="term" value="P:reciprocal meiotic recombination"/>
    <property type="evidence" value="ECO:0007669"/>
    <property type="project" value="InterPro"/>
</dbReference>
<keyword evidence="2" id="KW-1185">Reference proteome</keyword>
<organism evidence="1 2">
    <name type="scientific">Araneus ventricosus</name>
    <name type="common">Orbweaver spider</name>
    <name type="synonym">Epeira ventricosa</name>
    <dbReference type="NCBI Taxonomy" id="182803"/>
    <lineage>
        <taxon>Eukaryota</taxon>
        <taxon>Metazoa</taxon>
        <taxon>Ecdysozoa</taxon>
        <taxon>Arthropoda</taxon>
        <taxon>Chelicerata</taxon>
        <taxon>Arachnida</taxon>
        <taxon>Araneae</taxon>
        <taxon>Araneomorphae</taxon>
        <taxon>Entelegynae</taxon>
        <taxon>Araneoidea</taxon>
        <taxon>Araneidae</taxon>
        <taxon>Araneus</taxon>
    </lineage>
</organism>
<evidence type="ECO:0000313" key="1">
    <source>
        <dbReference type="EMBL" id="GBM54254.1"/>
    </source>
</evidence>
<name>A0A4Y2GQ54_ARAVE</name>
<evidence type="ECO:0000313" key="2">
    <source>
        <dbReference type="Proteomes" id="UP000499080"/>
    </source>
</evidence>
<dbReference type="GO" id="GO:0000795">
    <property type="term" value="C:synaptonemal complex"/>
    <property type="evidence" value="ECO:0007669"/>
    <property type="project" value="InterPro"/>
</dbReference>
<feature type="non-terminal residue" evidence="1">
    <location>
        <position position="30"/>
    </location>
</feature>
<dbReference type="OrthoDB" id="441210at2759"/>
<proteinExistence type="predicted"/>
<dbReference type="AlphaFoldDB" id="A0A4Y2GQ54"/>
<dbReference type="Proteomes" id="UP000499080">
    <property type="component" value="Unassembled WGS sequence"/>
</dbReference>